<accession>A0ABP9WHM8</accession>
<dbReference type="SUPFAM" id="SSF143120">
    <property type="entry name" value="YefM-like"/>
    <property type="match status" value="1"/>
</dbReference>
<reference evidence="2 3" key="1">
    <citation type="submission" date="2024-02" db="EMBL/GenBank/DDBJ databases">
        <title>Lysinimicrobium sediminis NBRC 112286.</title>
        <authorList>
            <person name="Ichikawa N."/>
            <person name="Katano-Makiyama Y."/>
            <person name="Hidaka K."/>
        </authorList>
    </citation>
    <scope>NUCLEOTIDE SEQUENCE [LARGE SCALE GENOMIC DNA]</scope>
    <source>
        <strain evidence="2 3">NBRC 112286</strain>
    </source>
</reference>
<dbReference type="EMBL" id="BAABRR010000008">
    <property type="protein sequence ID" value="GAA5519332.1"/>
    <property type="molecule type" value="Genomic_DNA"/>
</dbReference>
<gene>
    <name evidence="2" type="ORF">Lsed01_01773</name>
</gene>
<evidence type="ECO:0000256" key="1">
    <source>
        <dbReference type="ARBA" id="ARBA00009981"/>
    </source>
</evidence>
<dbReference type="RefSeq" id="WP_286216206.1">
    <property type="nucleotide sequence ID" value="NZ_AP027736.1"/>
</dbReference>
<sequence>MAVKMFTARDLNQRTSVVTQAVDEGNEVLITKHGRVVYRLSAIESAVERATLLEVMRVLPDSGGVDVDFDHVAGTMREVDL</sequence>
<organism evidence="2 3">
    <name type="scientific">Demequina sediminis</name>
    <dbReference type="NCBI Taxonomy" id="1930058"/>
    <lineage>
        <taxon>Bacteria</taxon>
        <taxon>Bacillati</taxon>
        <taxon>Actinomycetota</taxon>
        <taxon>Actinomycetes</taxon>
        <taxon>Micrococcales</taxon>
        <taxon>Demequinaceae</taxon>
        <taxon>Demequina</taxon>
    </lineage>
</organism>
<dbReference type="InterPro" id="IPR036165">
    <property type="entry name" value="YefM-like_sf"/>
</dbReference>
<comment type="caution">
    <text evidence="2">The sequence shown here is derived from an EMBL/GenBank/DDBJ whole genome shotgun (WGS) entry which is preliminary data.</text>
</comment>
<comment type="similarity">
    <text evidence="1">Belongs to the phD/YefM antitoxin family.</text>
</comment>
<evidence type="ECO:0008006" key="4">
    <source>
        <dbReference type="Google" id="ProtNLM"/>
    </source>
</evidence>
<keyword evidence="3" id="KW-1185">Reference proteome</keyword>
<dbReference type="Proteomes" id="UP001426770">
    <property type="component" value="Unassembled WGS sequence"/>
</dbReference>
<name>A0ABP9WHM8_9MICO</name>
<evidence type="ECO:0000313" key="2">
    <source>
        <dbReference type="EMBL" id="GAA5519332.1"/>
    </source>
</evidence>
<evidence type="ECO:0000313" key="3">
    <source>
        <dbReference type="Proteomes" id="UP001426770"/>
    </source>
</evidence>
<protein>
    <recommendedName>
        <fullName evidence="4">Antitoxin</fullName>
    </recommendedName>
</protein>
<proteinExistence type="inferred from homology"/>